<evidence type="ECO:0000256" key="1">
    <source>
        <dbReference type="SAM" id="MobiDB-lite"/>
    </source>
</evidence>
<dbReference type="CDD" id="cd00121">
    <property type="entry name" value="MATH"/>
    <property type="match status" value="1"/>
</dbReference>
<keyword evidence="3" id="KW-1185">Reference proteome</keyword>
<dbReference type="EMBL" id="CYKH01001927">
    <property type="protein sequence ID" value="CUG91455.1"/>
    <property type="molecule type" value="Genomic_DNA"/>
</dbReference>
<sequence>MFAPPKSTAVSHADKFHALQVFPARTAPISQDVFTLTTPIPQPSGHDTTKANLTPSSLCEWGATFKSRPAHRYTAQRFEVLLNLALLQDAELVVKLQRVVANGNVKRGGGGGGGNRRAASLLSSKGAVASMDPKTRWMWLFASIWEHALTELKQRMERSDQQNNTQHTIQIYPVILKLQAHISKLTSSPQEMHKNVTAGCTVTPYDPFSCFLWTFVQATPQQQPCECGSLNHSPVVIAVRAMCALFSIPLMPVLLANNVNPTLPMTAAVLKAHISPLLADALFLAGLEHLLSHVPSTLLSQLLPSSSSSSTHTSAPGDKESASAAILNMRELFVKSLRGGELWNFDCAFSTPISSTAISPPGPVGYVIPSSTNAASPVTGVFSFHVHNIAQVLLDPTRLFYGPRFEFHGLHWYLLLSSENDVEKEDSAGKSAPPDIGVYLCVEEGNVGCTFRVDLVNECRDDSVTVEASHQFPKTYCGKGWGRGLCTAKQTLCPALGFIVATTDHQNGAPQPSPWFTQHWPSNAAAQWTALHTVTLEVQISVHPHDNYSVPPPPPPSSQKATLTSSAALSAPRLASQEQLQHGGAPMHEQLAKELVDEEDAKIRAKNFAAKFQNLLKLEDQQRRAIQHGRKNDKTSLFVECAHALAAVRQQVDERAQESASIVSHYHHLHHYDQHNTSVDVAEGLSLHQQSSAVLPPAVTSTSSGEPIHNSDDKVFRSETLHRMNVLHRDCQTLHQSTIMISAEVDELVVERRRLATRLSRSEDLIAATAATQRAVDRQAVMIAELRKRMDRLSKRDKRIERPSREMLSSTNDDDSGSDDDDGSSSKRSLGEHHNTLDAAYTKPPPSRGGDGGIRSLPSDAFTTQVIGKPIGGGGATQQCGCERAAFLNLEDWLGMHLSTCSQHNNSHCADKW</sequence>
<feature type="region of interest" description="Disordered" evidence="1">
    <location>
        <begin position="794"/>
        <end position="859"/>
    </location>
</feature>
<dbReference type="Proteomes" id="UP000051952">
    <property type="component" value="Unassembled WGS sequence"/>
</dbReference>
<name>A0A0S4JMK9_BODSA</name>
<dbReference type="InterPro" id="IPR002083">
    <property type="entry name" value="MATH/TRAF_dom"/>
</dbReference>
<gene>
    <name evidence="2" type="ORF">BSAL_32175</name>
</gene>
<evidence type="ECO:0000313" key="2">
    <source>
        <dbReference type="EMBL" id="CUG91455.1"/>
    </source>
</evidence>
<evidence type="ECO:0008006" key="4">
    <source>
        <dbReference type="Google" id="ProtNLM"/>
    </source>
</evidence>
<dbReference type="AlphaFoldDB" id="A0A0S4JMK9"/>
<feature type="compositionally biased region" description="Basic and acidic residues" evidence="1">
    <location>
        <begin position="794"/>
        <end position="805"/>
    </location>
</feature>
<dbReference type="VEuPathDB" id="TriTrypDB:BSAL_32175"/>
<protein>
    <recommendedName>
        <fullName evidence="4">MATH domain-containing protein</fullName>
    </recommendedName>
</protein>
<accession>A0A0S4JMK9</accession>
<reference evidence="3" key="1">
    <citation type="submission" date="2015-09" db="EMBL/GenBank/DDBJ databases">
        <authorList>
            <consortium name="Pathogen Informatics"/>
        </authorList>
    </citation>
    <scope>NUCLEOTIDE SEQUENCE [LARGE SCALE GENOMIC DNA]</scope>
    <source>
        <strain evidence="3">Lake Konstanz</strain>
    </source>
</reference>
<evidence type="ECO:0000313" key="3">
    <source>
        <dbReference type="Proteomes" id="UP000051952"/>
    </source>
</evidence>
<feature type="compositionally biased region" description="Acidic residues" evidence="1">
    <location>
        <begin position="812"/>
        <end position="823"/>
    </location>
</feature>
<proteinExistence type="predicted"/>
<organism evidence="2 3">
    <name type="scientific">Bodo saltans</name>
    <name type="common">Flagellated protozoan</name>
    <dbReference type="NCBI Taxonomy" id="75058"/>
    <lineage>
        <taxon>Eukaryota</taxon>
        <taxon>Discoba</taxon>
        <taxon>Euglenozoa</taxon>
        <taxon>Kinetoplastea</taxon>
        <taxon>Metakinetoplastina</taxon>
        <taxon>Eubodonida</taxon>
        <taxon>Bodonidae</taxon>
        <taxon>Bodo</taxon>
    </lineage>
</organism>